<dbReference type="EMBL" id="BJYX01000001">
    <property type="protein sequence ID" value="GEO28502.1"/>
    <property type="molecule type" value="Genomic_DNA"/>
</dbReference>
<accession>A0A512CWA3</accession>
<comment type="caution">
    <text evidence="1">The sequence shown here is derived from an EMBL/GenBank/DDBJ whole genome shotgun (WGS) entry which is preliminary data.</text>
</comment>
<keyword evidence="2" id="KW-1185">Reference proteome</keyword>
<proteinExistence type="predicted"/>
<sequence>MGALLGVLGVLGALLGVLALGVGFVGVSGSAVTVGSGPVGSVEPTSTAPSAVVVVVPTVGDSTAEVVPGEVAVHAESVRARTAAVAAEANPAPRLPPLRTTALTCICLP</sequence>
<organism evidence="1 2">
    <name type="scientific">Terrabacter aerolatus</name>
    <dbReference type="NCBI Taxonomy" id="422442"/>
    <lineage>
        <taxon>Bacteria</taxon>
        <taxon>Bacillati</taxon>
        <taxon>Actinomycetota</taxon>
        <taxon>Actinomycetes</taxon>
        <taxon>Micrococcales</taxon>
        <taxon>Intrasporangiaceae</taxon>
        <taxon>Terrabacter</taxon>
    </lineage>
</organism>
<dbReference type="AlphaFoldDB" id="A0A512CWA3"/>
<protein>
    <submittedName>
        <fullName evidence="1">Uncharacterized protein</fullName>
    </submittedName>
</protein>
<evidence type="ECO:0000313" key="1">
    <source>
        <dbReference type="EMBL" id="GEO28502.1"/>
    </source>
</evidence>
<gene>
    <name evidence="1" type="ORF">TAE01_03120</name>
</gene>
<name>A0A512CWA3_9MICO</name>
<evidence type="ECO:0000313" key="2">
    <source>
        <dbReference type="Proteomes" id="UP000321534"/>
    </source>
</evidence>
<reference evidence="1 2" key="1">
    <citation type="submission" date="2019-07" db="EMBL/GenBank/DDBJ databases">
        <title>Whole genome shotgun sequence of Terrabacter aerolatus NBRC 106305.</title>
        <authorList>
            <person name="Hosoyama A."/>
            <person name="Uohara A."/>
            <person name="Ohji S."/>
            <person name="Ichikawa N."/>
        </authorList>
    </citation>
    <scope>NUCLEOTIDE SEQUENCE [LARGE SCALE GENOMIC DNA]</scope>
    <source>
        <strain evidence="1 2">NBRC 106305</strain>
    </source>
</reference>
<dbReference type="Proteomes" id="UP000321534">
    <property type="component" value="Unassembled WGS sequence"/>
</dbReference>